<feature type="transmembrane region" description="Helical" evidence="2">
    <location>
        <begin position="324"/>
        <end position="347"/>
    </location>
</feature>
<gene>
    <name evidence="3" type="ORF">E3T28_10175</name>
</gene>
<proteinExistence type="predicted"/>
<keyword evidence="2" id="KW-1133">Transmembrane helix</keyword>
<evidence type="ECO:0000256" key="1">
    <source>
        <dbReference type="SAM" id="MobiDB-lite"/>
    </source>
</evidence>
<feature type="compositionally biased region" description="Pro residues" evidence="1">
    <location>
        <begin position="34"/>
        <end position="55"/>
    </location>
</feature>
<comment type="caution">
    <text evidence="3">The sequence shown here is derived from an EMBL/GenBank/DDBJ whole genome shotgun (WGS) entry which is preliminary data.</text>
</comment>
<dbReference type="Proteomes" id="UP000297853">
    <property type="component" value="Unassembled WGS sequence"/>
</dbReference>
<keyword evidence="2" id="KW-0472">Membrane</keyword>
<reference evidence="3 4" key="1">
    <citation type="submission" date="2019-03" db="EMBL/GenBank/DDBJ databases">
        <title>Genomics of glacier-inhabiting Cryobacterium strains.</title>
        <authorList>
            <person name="Liu Q."/>
            <person name="Xin Y.-H."/>
        </authorList>
    </citation>
    <scope>NUCLEOTIDE SEQUENCE [LARGE SCALE GENOMIC DNA]</scope>
    <source>
        <strain evidence="3 4">TMT1-23-1</strain>
    </source>
</reference>
<sequence>MTLGNDPQPLTRRQARELASRNEQFTVESALPSAPAPLEPAPLEPAPLEPAPLEPAPLESAQSTDVPSARPSAFAPRVVDVPPRTVQTQDHSTLTRRELRALQAARVDDSGAHQLKHDVHTESVVSPAPATISTVSAPEATSYPFAIDALHVPVAPAKVAPPVEFLVEASPRTKVKSRPGVLHPPVGHWSLARDEVDDHVPGVTQLEPFDQIVARGISAGGIPTTTNALILPSIPHQGSTSGPLSSTGEIMVTGSIDLPRSLGSTGSLPNVFDSSDMDQMLDQLDEGGHHSDVAPVSASRAVSTHASTRGVMAPPKKPGLTVPAVLTVTAGVLAFGVLALIVAGYVLNIF</sequence>
<evidence type="ECO:0000313" key="4">
    <source>
        <dbReference type="Proteomes" id="UP000297853"/>
    </source>
</evidence>
<keyword evidence="2" id="KW-0812">Transmembrane</keyword>
<name>A0ABY2J1F9_9MICO</name>
<dbReference type="RefSeq" id="WP_166786988.1">
    <property type="nucleotide sequence ID" value="NZ_SOGQ01000050.1"/>
</dbReference>
<evidence type="ECO:0000313" key="3">
    <source>
        <dbReference type="EMBL" id="TFC98767.1"/>
    </source>
</evidence>
<organism evidence="3 4">
    <name type="scientific">Cryobacterium sinapicolor</name>
    <dbReference type="NCBI Taxonomy" id="1259236"/>
    <lineage>
        <taxon>Bacteria</taxon>
        <taxon>Bacillati</taxon>
        <taxon>Actinomycetota</taxon>
        <taxon>Actinomycetes</taxon>
        <taxon>Micrococcales</taxon>
        <taxon>Microbacteriaceae</taxon>
        <taxon>Cryobacterium</taxon>
    </lineage>
</organism>
<keyword evidence="4" id="KW-1185">Reference proteome</keyword>
<accession>A0ABY2J1F9</accession>
<protein>
    <submittedName>
        <fullName evidence="3">Uncharacterized protein</fullName>
    </submittedName>
</protein>
<dbReference type="EMBL" id="SOGQ01000050">
    <property type="protein sequence ID" value="TFC98767.1"/>
    <property type="molecule type" value="Genomic_DNA"/>
</dbReference>
<evidence type="ECO:0000256" key="2">
    <source>
        <dbReference type="SAM" id="Phobius"/>
    </source>
</evidence>
<feature type="region of interest" description="Disordered" evidence="1">
    <location>
        <begin position="1"/>
        <end position="80"/>
    </location>
</feature>